<dbReference type="PANTHER" id="PTHR12645">
    <property type="entry name" value="ALR/ERV"/>
    <property type="match status" value="1"/>
</dbReference>
<dbReference type="InterPro" id="IPR017905">
    <property type="entry name" value="ERV/ALR_sulphydryl_oxidase"/>
</dbReference>
<name>A0A8K0NMW3_9TREE</name>
<organism evidence="8 9">
    <name type="scientific">Filobasidium floriforme</name>
    <dbReference type="NCBI Taxonomy" id="5210"/>
    <lineage>
        <taxon>Eukaryota</taxon>
        <taxon>Fungi</taxon>
        <taxon>Dikarya</taxon>
        <taxon>Basidiomycota</taxon>
        <taxon>Agaricomycotina</taxon>
        <taxon>Tremellomycetes</taxon>
        <taxon>Filobasidiales</taxon>
        <taxon>Filobasidiaceae</taxon>
        <taxon>Filobasidium</taxon>
    </lineage>
</organism>
<keyword evidence="5" id="KW-1015">Disulfide bond</keyword>
<dbReference type="PROSITE" id="PS51324">
    <property type="entry name" value="ERV_ALR"/>
    <property type="match status" value="1"/>
</dbReference>
<keyword evidence="9" id="KW-1185">Reference proteome</keyword>
<evidence type="ECO:0000256" key="2">
    <source>
        <dbReference type="ARBA" id="ARBA00022630"/>
    </source>
</evidence>
<evidence type="ECO:0000256" key="4">
    <source>
        <dbReference type="ARBA" id="ARBA00023002"/>
    </source>
</evidence>
<dbReference type="GO" id="GO:0050660">
    <property type="term" value="F:flavin adenine dinucleotide binding"/>
    <property type="evidence" value="ECO:0007669"/>
    <property type="project" value="TreeGrafter"/>
</dbReference>
<comment type="caution">
    <text evidence="8">The sequence shown here is derived from an EMBL/GenBank/DDBJ whole genome shotgun (WGS) entry which is preliminary data.</text>
</comment>
<accession>A0A8K0NMW3</accession>
<dbReference type="Proteomes" id="UP000812966">
    <property type="component" value="Unassembled WGS sequence"/>
</dbReference>
<keyword evidence="6" id="KW-1133">Transmembrane helix</keyword>
<dbReference type="InterPro" id="IPR036774">
    <property type="entry name" value="ERV/ALR_sulphydryl_oxid_sf"/>
</dbReference>
<dbReference type="EMBL" id="JABELV010000156">
    <property type="protein sequence ID" value="KAG7529182.1"/>
    <property type="molecule type" value="Genomic_DNA"/>
</dbReference>
<evidence type="ECO:0000256" key="5">
    <source>
        <dbReference type="ARBA" id="ARBA00023157"/>
    </source>
</evidence>
<dbReference type="InterPro" id="IPR039799">
    <property type="entry name" value="ALR/ERV"/>
</dbReference>
<gene>
    <name evidence="8" type="ORF">FFLO_05769</name>
</gene>
<dbReference type="SUPFAM" id="SSF69000">
    <property type="entry name" value="FAD-dependent thiol oxidase"/>
    <property type="match status" value="1"/>
</dbReference>
<evidence type="ECO:0000313" key="8">
    <source>
        <dbReference type="EMBL" id="KAG7529182.1"/>
    </source>
</evidence>
<comment type="catalytic activity">
    <reaction evidence="6">
        <text>2 R'C(R)SH + O2 = R'C(R)S-S(R)CR' + H2O2</text>
        <dbReference type="Rhea" id="RHEA:17357"/>
        <dbReference type="ChEBI" id="CHEBI:15379"/>
        <dbReference type="ChEBI" id="CHEBI:16240"/>
        <dbReference type="ChEBI" id="CHEBI:16520"/>
        <dbReference type="ChEBI" id="CHEBI:17412"/>
        <dbReference type="EC" id="1.8.3.2"/>
    </reaction>
</comment>
<evidence type="ECO:0000256" key="3">
    <source>
        <dbReference type="ARBA" id="ARBA00022827"/>
    </source>
</evidence>
<dbReference type="Gene3D" id="1.20.120.310">
    <property type="entry name" value="ERV/ALR sulfhydryl oxidase domain"/>
    <property type="match status" value="1"/>
</dbReference>
<evidence type="ECO:0000256" key="6">
    <source>
        <dbReference type="RuleBase" id="RU371123"/>
    </source>
</evidence>
<keyword evidence="4 6" id="KW-0560">Oxidoreductase</keyword>
<evidence type="ECO:0000259" key="7">
    <source>
        <dbReference type="PROSITE" id="PS51324"/>
    </source>
</evidence>
<dbReference type="PANTHER" id="PTHR12645:SF1">
    <property type="entry name" value="FAD-LINKED SULFHYDRYL OXIDASE ERV2"/>
    <property type="match status" value="1"/>
</dbReference>
<feature type="domain" description="ERV/ALR sulfhydryl oxidase" evidence="7">
    <location>
        <begin position="99"/>
        <end position="199"/>
    </location>
</feature>
<keyword evidence="3 6" id="KW-0274">FAD</keyword>
<feature type="transmembrane region" description="Helical" evidence="6">
    <location>
        <begin position="6"/>
        <end position="25"/>
    </location>
</feature>
<dbReference type="Pfam" id="PF04777">
    <property type="entry name" value="Evr1_Alr"/>
    <property type="match status" value="1"/>
</dbReference>
<sequence>MIPRFLRTFLIISAIIIVSTLYILYPLHTSFQRTSPSTWEGQDGGEQQRVVDADNMEDERYGYETAIPGTSSQVHGAHAHKPDLHKLETGGVIMSKLGNATAKAELGRAAWKVLHTMTLRFPESPTQDERDALKSYMHLFARLYPCGECAQEFQTLLKEYPPQTSSRKAASVWLCSVHNLVNARLGKEEFDCNALEGTYDCGCGGEEEAGASDVNETGSPTSTRS</sequence>
<proteinExistence type="predicted"/>
<evidence type="ECO:0000256" key="1">
    <source>
        <dbReference type="ARBA" id="ARBA00001974"/>
    </source>
</evidence>
<keyword evidence="6" id="KW-0472">Membrane</keyword>
<dbReference type="GO" id="GO:0016971">
    <property type="term" value="F:flavin-dependent sulfhydryl oxidase activity"/>
    <property type="evidence" value="ECO:0007669"/>
    <property type="project" value="InterPro"/>
</dbReference>
<reference evidence="8" key="1">
    <citation type="submission" date="2020-04" db="EMBL/GenBank/DDBJ databases">
        <title>Analysis of mating type loci in Filobasidium floriforme.</title>
        <authorList>
            <person name="Nowrousian M."/>
        </authorList>
    </citation>
    <scope>NUCLEOTIDE SEQUENCE</scope>
    <source>
        <strain evidence="8">CBS 6242</strain>
    </source>
</reference>
<dbReference type="GO" id="GO:0005739">
    <property type="term" value="C:mitochondrion"/>
    <property type="evidence" value="ECO:0007669"/>
    <property type="project" value="TreeGrafter"/>
</dbReference>
<comment type="cofactor">
    <cofactor evidence="1 6">
        <name>FAD</name>
        <dbReference type="ChEBI" id="CHEBI:57692"/>
    </cofactor>
</comment>
<keyword evidence="6" id="KW-0812">Transmembrane</keyword>
<dbReference type="AlphaFoldDB" id="A0A8K0NMW3"/>
<dbReference type="EC" id="1.8.3.2" evidence="6"/>
<evidence type="ECO:0000313" key="9">
    <source>
        <dbReference type="Proteomes" id="UP000812966"/>
    </source>
</evidence>
<keyword evidence="2 6" id="KW-0285">Flavoprotein</keyword>
<dbReference type="FunFam" id="1.20.120.310:FF:000002">
    <property type="entry name" value="Sulfhydryl oxidase"/>
    <property type="match status" value="1"/>
</dbReference>
<protein>
    <recommendedName>
        <fullName evidence="6">Sulfhydryl oxidase</fullName>
        <ecNumber evidence="6">1.8.3.2</ecNumber>
    </recommendedName>
</protein>